<organism evidence="1 2">
    <name type="scientific">Rhizophagus clarus</name>
    <dbReference type="NCBI Taxonomy" id="94130"/>
    <lineage>
        <taxon>Eukaryota</taxon>
        <taxon>Fungi</taxon>
        <taxon>Fungi incertae sedis</taxon>
        <taxon>Mucoromycota</taxon>
        <taxon>Glomeromycotina</taxon>
        <taxon>Glomeromycetes</taxon>
        <taxon>Glomerales</taxon>
        <taxon>Glomeraceae</taxon>
        <taxon>Rhizophagus</taxon>
    </lineage>
</organism>
<comment type="caution">
    <text evidence="1">The sequence shown here is derived from an EMBL/GenBank/DDBJ whole genome shotgun (WGS) entry which is preliminary data.</text>
</comment>
<proteinExistence type="predicted"/>
<evidence type="ECO:0000313" key="1">
    <source>
        <dbReference type="EMBL" id="GBC04533.1"/>
    </source>
</evidence>
<dbReference type="Proteomes" id="UP000247702">
    <property type="component" value="Unassembled WGS sequence"/>
</dbReference>
<dbReference type="AlphaFoldDB" id="A0A2Z6RUM0"/>
<sequence>MQKLKYLCSPNRSISSPVTHLSRFKHWNNPLIKPFLPTRKSIRRRLKNRTTKDTDSPLLKKLNSITPYNLNNLTPSDKTLTEDFDIFQKDNIIPETPTPLDELHLSTLNIEFGALIPPAPFDHDNLDRRYIVMYRRHSTPLPLSRLPIRANKRKALLLDRIEDTRASKRVMC</sequence>
<evidence type="ECO:0000313" key="2">
    <source>
        <dbReference type="Proteomes" id="UP000247702"/>
    </source>
</evidence>
<gene>
    <name evidence="1" type="ORF">RclHR1_05720006</name>
</gene>
<keyword evidence="2" id="KW-1185">Reference proteome</keyword>
<accession>A0A2Z6RUM0</accession>
<protein>
    <submittedName>
        <fullName evidence="1">Uncharacterized protein</fullName>
    </submittedName>
</protein>
<dbReference type="EMBL" id="BEXD01003951">
    <property type="protein sequence ID" value="GBC04533.1"/>
    <property type="molecule type" value="Genomic_DNA"/>
</dbReference>
<name>A0A2Z6RUM0_9GLOM</name>
<reference evidence="1 2" key="1">
    <citation type="submission" date="2017-11" db="EMBL/GenBank/DDBJ databases">
        <title>The genome of Rhizophagus clarus HR1 reveals common genetic basis of auxotrophy among arbuscular mycorrhizal fungi.</title>
        <authorList>
            <person name="Kobayashi Y."/>
        </authorList>
    </citation>
    <scope>NUCLEOTIDE SEQUENCE [LARGE SCALE GENOMIC DNA]</scope>
    <source>
        <strain evidence="1 2">HR1</strain>
    </source>
</reference>